<dbReference type="PANTHER" id="PTHR30250:SF10">
    <property type="entry name" value="LIPOPOLYSACCHARIDE BIOSYNTHESIS PROTEIN WZXC"/>
    <property type="match status" value="1"/>
</dbReference>
<dbReference type="OrthoDB" id="9770347at2"/>
<feature type="transmembrane region" description="Helical" evidence="7">
    <location>
        <begin position="113"/>
        <end position="138"/>
    </location>
</feature>
<protein>
    <submittedName>
        <fullName evidence="8">Polysaccharide transporter, PST family</fullName>
    </submittedName>
</protein>
<feature type="transmembrane region" description="Helical" evidence="7">
    <location>
        <begin position="150"/>
        <end position="169"/>
    </location>
</feature>
<keyword evidence="9" id="KW-1185">Reference proteome</keyword>
<feature type="transmembrane region" description="Helical" evidence="7">
    <location>
        <begin position="287"/>
        <end position="312"/>
    </location>
</feature>
<keyword evidence="5 7" id="KW-1133">Transmembrane helix</keyword>
<dbReference type="AlphaFoldDB" id="A0A1I1H041"/>
<dbReference type="RefSeq" id="WP_093448697.1">
    <property type="nucleotide sequence ID" value="NZ_FNZG01000002.1"/>
</dbReference>
<dbReference type="GO" id="GO:0005886">
    <property type="term" value="C:plasma membrane"/>
    <property type="evidence" value="ECO:0007669"/>
    <property type="project" value="UniProtKB-SubCell"/>
</dbReference>
<comment type="similarity">
    <text evidence="2">Belongs to the polysaccharide synthase family.</text>
</comment>
<comment type="subcellular location">
    <subcellularLocation>
        <location evidence="1">Cell membrane</location>
        <topology evidence="1">Multi-pass membrane protein</topology>
    </subcellularLocation>
</comment>
<name>A0A1I1H041_9RHOB</name>
<feature type="transmembrane region" description="Helical" evidence="7">
    <location>
        <begin position="357"/>
        <end position="375"/>
    </location>
</feature>
<feature type="transmembrane region" description="Helical" evidence="7">
    <location>
        <begin position="381"/>
        <end position="404"/>
    </location>
</feature>
<reference evidence="8 9" key="1">
    <citation type="submission" date="2016-10" db="EMBL/GenBank/DDBJ databases">
        <authorList>
            <person name="de Groot N.N."/>
        </authorList>
    </citation>
    <scope>NUCLEOTIDE SEQUENCE [LARGE SCALE GENOMIC DNA]</scope>
    <source>
        <strain evidence="8 9">DSM 29619</strain>
    </source>
</reference>
<dbReference type="EMBL" id="FOLX01000001">
    <property type="protein sequence ID" value="SFC17116.1"/>
    <property type="molecule type" value="Genomic_DNA"/>
</dbReference>
<organism evidence="8 9">
    <name type="scientific">Pseudooceanicola nitratireducens</name>
    <dbReference type="NCBI Taxonomy" id="517719"/>
    <lineage>
        <taxon>Bacteria</taxon>
        <taxon>Pseudomonadati</taxon>
        <taxon>Pseudomonadota</taxon>
        <taxon>Alphaproteobacteria</taxon>
        <taxon>Rhodobacterales</taxon>
        <taxon>Paracoccaceae</taxon>
        <taxon>Pseudooceanicola</taxon>
    </lineage>
</organism>
<feature type="transmembrane region" description="Helical" evidence="7">
    <location>
        <begin position="324"/>
        <end position="345"/>
    </location>
</feature>
<feature type="transmembrane region" description="Helical" evidence="7">
    <location>
        <begin position="234"/>
        <end position="252"/>
    </location>
</feature>
<keyword evidence="4 7" id="KW-0812">Transmembrane</keyword>
<evidence type="ECO:0000313" key="9">
    <source>
        <dbReference type="Proteomes" id="UP000231644"/>
    </source>
</evidence>
<evidence type="ECO:0000256" key="5">
    <source>
        <dbReference type="ARBA" id="ARBA00022989"/>
    </source>
</evidence>
<dbReference type="InterPro" id="IPR050833">
    <property type="entry name" value="Poly_Biosynth_Transport"/>
</dbReference>
<gene>
    <name evidence="8" type="ORF">SAMN05421762_0060</name>
</gene>
<feature type="transmembrane region" description="Helical" evidence="7">
    <location>
        <begin position="87"/>
        <end position="107"/>
    </location>
</feature>
<evidence type="ECO:0000256" key="2">
    <source>
        <dbReference type="ARBA" id="ARBA00007430"/>
    </source>
</evidence>
<keyword evidence="3" id="KW-1003">Cell membrane</keyword>
<evidence type="ECO:0000256" key="6">
    <source>
        <dbReference type="ARBA" id="ARBA00023136"/>
    </source>
</evidence>
<evidence type="ECO:0000256" key="3">
    <source>
        <dbReference type="ARBA" id="ARBA00022475"/>
    </source>
</evidence>
<evidence type="ECO:0000256" key="7">
    <source>
        <dbReference type="SAM" id="Phobius"/>
    </source>
</evidence>
<keyword evidence="6 7" id="KW-0472">Membrane</keyword>
<dbReference type="Pfam" id="PF13440">
    <property type="entry name" value="Polysacc_synt_3"/>
    <property type="match status" value="1"/>
</dbReference>
<evidence type="ECO:0000256" key="4">
    <source>
        <dbReference type="ARBA" id="ARBA00022692"/>
    </source>
</evidence>
<evidence type="ECO:0000256" key="1">
    <source>
        <dbReference type="ARBA" id="ARBA00004651"/>
    </source>
</evidence>
<dbReference type="Proteomes" id="UP000231644">
    <property type="component" value="Unassembled WGS sequence"/>
</dbReference>
<dbReference type="PANTHER" id="PTHR30250">
    <property type="entry name" value="PST FAMILY PREDICTED COLANIC ACID TRANSPORTER"/>
    <property type="match status" value="1"/>
</dbReference>
<proteinExistence type="inferred from homology"/>
<evidence type="ECO:0000313" key="8">
    <source>
        <dbReference type="EMBL" id="SFC17116.1"/>
    </source>
</evidence>
<dbReference type="STRING" id="517719.SAMN05421762_0060"/>
<sequence>MTTVSQTRSFARNLAAYCLSEVAAKASRLIVVVAVARTMDVAAIGVAAGAIAAADILKALTENGVGQRIIAARDEDLDATCVRAHQIFWAWCLGLFALQIAAGALVWSLTGDALLFALIAILAGEYLFMPAGLVNCALAMRAGKMRQTAAIAGGQVVGANVATAVLALIAPGPMALVLPRLLAAPIWLIAMRRLQPWIRPAAVAAAPLRPFVRYGWAVLGVELVKVLRLQADKVVIGLLMGPEALGLYFMAFNAGLGLSNSFAQAFSVALFPHLCTATDRARELRRALVMTCAVIGPAVVLQALAAPIYVPILFGAGWDGLSEVVSILCLAAIPGVIWSAAAQWLRADNRPQREFAVTAAITAALILNTALLAPYGLTAVAIGYLILATVGQLLGALPVLRAAFQSPQVAKVA</sequence>
<accession>A0A1I1H041</accession>